<dbReference type="EMBL" id="BK059109">
    <property type="protein sequence ID" value="DAE31625.1"/>
    <property type="molecule type" value="Genomic_DNA"/>
</dbReference>
<evidence type="ECO:0000313" key="1">
    <source>
        <dbReference type="EMBL" id="DAE31625.1"/>
    </source>
</evidence>
<organism evidence="1">
    <name type="scientific">virus sp. ctBM815</name>
    <dbReference type="NCBI Taxonomy" id="2825806"/>
    <lineage>
        <taxon>Viruses</taxon>
    </lineage>
</organism>
<reference evidence="1" key="1">
    <citation type="journal article" date="2021" name="Proc. Natl. Acad. Sci. U.S.A.">
        <title>A Catalog of Tens of Thousands of Viruses from Human Metagenomes Reveals Hidden Associations with Chronic Diseases.</title>
        <authorList>
            <person name="Tisza M.J."/>
            <person name="Buck C.B."/>
        </authorList>
    </citation>
    <scope>NUCLEOTIDE SEQUENCE</scope>
    <source>
        <strain evidence="1">CtBM815</strain>
    </source>
</reference>
<sequence>MHRLAVLRDKEEPGYLETFERNTGRLVEDVEGEISWQAKPWFRKVVAK</sequence>
<proteinExistence type="predicted"/>
<accession>A0A8S5RKJ7</accession>
<protein>
    <submittedName>
        <fullName evidence="1">Uncharacterized protein</fullName>
    </submittedName>
</protein>
<name>A0A8S5RKJ7_9VIRU</name>